<evidence type="ECO:0000313" key="1">
    <source>
        <dbReference type="EMBL" id="MRG60677.1"/>
    </source>
</evidence>
<organism evidence="1 2">
    <name type="scientific">Agromyces agglutinans</name>
    <dbReference type="NCBI Taxonomy" id="2662258"/>
    <lineage>
        <taxon>Bacteria</taxon>
        <taxon>Bacillati</taxon>
        <taxon>Actinomycetota</taxon>
        <taxon>Actinomycetes</taxon>
        <taxon>Micrococcales</taxon>
        <taxon>Microbacteriaceae</taxon>
        <taxon>Agromyces</taxon>
    </lineage>
</organism>
<dbReference type="InterPro" id="IPR029052">
    <property type="entry name" value="Metallo-depent_PP-like"/>
</dbReference>
<gene>
    <name evidence="1" type="ORF">GE115_12475</name>
</gene>
<dbReference type="EMBL" id="WJIF01000007">
    <property type="protein sequence ID" value="MRG60677.1"/>
    <property type="molecule type" value="Genomic_DNA"/>
</dbReference>
<dbReference type="RefSeq" id="WP_153685123.1">
    <property type="nucleotide sequence ID" value="NZ_WJIF01000007.1"/>
</dbReference>
<comment type="caution">
    <text evidence="1">The sequence shown here is derived from an EMBL/GenBank/DDBJ whole genome shotgun (WGS) entry which is preliminary data.</text>
</comment>
<evidence type="ECO:0000313" key="2">
    <source>
        <dbReference type="Proteomes" id="UP000431080"/>
    </source>
</evidence>
<keyword evidence="2" id="KW-1185">Reference proteome</keyword>
<evidence type="ECO:0008006" key="3">
    <source>
        <dbReference type="Google" id="ProtNLM"/>
    </source>
</evidence>
<proteinExistence type="predicted"/>
<dbReference type="Proteomes" id="UP000431080">
    <property type="component" value="Unassembled WGS sequence"/>
</dbReference>
<accession>A0A6I2FA56</accession>
<reference evidence="1 2" key="1">
    <citation type="submission" date="2019-10" db="EMBL/GenBank/DDBJ databases">
        <authorList>
            <person name="Nie G."/>
            <person name="Ming H."/>
            <person name="Yi B."/>
        </authorList>
    </citation>
    <scope>NUCLEOTIDE SEQUENCE [LARGE SCALE GENOMIC DNA]</scope>
    <source>
        <strain evidence="1 2">CFH 90414</strain>
    </source>
</reference>
<sequence length="377" mass="41475">MSAAGSSSKIQFDVDRIGLLGGVRGRLSELVQVLDVLSSRGVRLIVQLGDFGVPWPTGSAQRDLAKLTRRLALRGQRLLFLAGSHDWSPMLNDRSGLTPDWSPEGIRWLSSRVGFLPNGFRASFSSGRSFAVLGGAASVDRAIRTRGVDWWPEELATEQDLQVLGDEHSDVLFGHDAPLDLPEVDAAFATMATTWPLDDIRYAIAGRATFHRGFLQVAPSLYVGSHYERFIIDAVGFRHGSLGFWSNIAMLDQLDGPGASVAILDTTTLALDYLDRDGSAVPREPATSKLTLESKGRWHVQTESSVHLLDFDEGHWERLPGPDANPYPGRNEGQLRSLENFILGSNGYLTTVGDDFFEYYWAHTSMIRHITPAPPTT</sequence>
<dbReference type="SUPFAM" id="SSF56300">
    <property type="entry name" value="Metallo-dependent phosphatases"/>
    <property type="match status" value="1"/>
</dbReference>
<name>A0A6I2FA56_9MICO</name>
<dbReference type="AlphaFoldDB" id="A0A6I2FA56"/>
<protein>
    <recommendedName>
        <fullName evidence="3">Calcineurin-like phosphoesterase domain-containing protein</fullName>
    </recommendedName>
</protein>